<sequence>MLQTLQKLSQAAEKSAQPKELINKDSDHLLEEVPDSILESEDEDISKPISNRFQTLKDAEEGRLTSHEKVATTP</sequence>
<reference evidence="2" key="2">
    <citation type="journal article" date="2024" name="Plant">
        <title>Genomic evolution and insights into agronomic trait innovations of Sesamum species.</title>
        <authorList>
            <person name="Miao H."/>
            <person name="Wang L."/>
            <person name="Qu L."/>
            <person name="Liu H."/>
            <person name="Sun Y."/>
            <person name="Le M."/>
            <person name="Wang Q."/>
            <person name="Wei S."/>
            <person name="Zheng Y."/>
            <person name="Lin W."/>
            <person name="Duan Y."/>
            <person name="Cao H."/>
            <person name="Xiong S."/>
            <person name="Wang X."/>
            <person name="Wei L."/>
            <person name="Li C."/>
            <person name="Ma Q."/>
            <person name="Ju M."/>
            <person name="Zhao R."/>
            <person name="Li G."/>
            <person name="Mu C."/>
            <person name="Tian Q."/>
            <person name="Mei H."/>
            <person name="Zhang T."/>
            <person name="Gao T."/>
            <person name="Zhang H."/>
        </authorList>
    </citation>
    <scope>NUCLEOTIDE SEQUENCE</scope>
    <source>
        <strain evidence="2">G01</strain>
    </source>
</reference>
<evidence type="ECO:0000256" key="1">
    <source>
        <dbReference type="SAM" id="MobiDB-lite"/>
    </source>
</evidence>
<reference evidence="2" key="1">
    <citation type="submission" date="2020-06" db="EMBL/GenBank/DDBJ databases">
        <authorList>
            <person name="Li T."/>
            <person name="Hu X."/>
            <person name="Zhang T."/>
            <person name="Song X."/>
            <person name="Zhang H."/>
            <person name="Dai N."/>
            <person name="Sheng W."/>
            <person name="Hou X."/>
            <person name="Wei L."/>
        </authorList>
    </citation>
    <scope>NUCLEOTIDE SEQUENCE</scope>
    <source>
        <strain evidence="2">G01</strain>
        <tissue evidence="2">Leaf</tissue>
    </source>
</reference>
<proteinExistence type="predicted"/>
<feature type="compositionally biased region" description="Basic and acidic residues" evidence="1">
    <location>
        <begin position="21"/>
        <end position="31"/>
    </location>
</feature>
<protein>
    <submittedName>
        <fullName evidence="2">Uncharacterized protein</fullName>
    </submittedName>
</protein>
<feature type="compositionally biased region" description="Acidic residues" evidence="1">
    <location>
        <begin position="32"/>
        <end position="44"/>
    </location>
</feature>
<feature type="region of interest" description="Disordered" evidence="1">
    <location>
        <begin position="1"/>
        <end position="50"/>
    </location>
</feature>
<dbReference type="AlphaFoldDB" id="A0AAW2MRZ2"/>
<accession>A0AAW2MRZ2</accession>
<dbReference type="EMBL" id="JACGWK010000009">
    <property type="protein sequence ID" value="KAL0334072.1"/>
    <property type="molecule type" value="Genomic_DNA"/>
</dbReference>
<comment type="caution">
    <text evidence="2">The sequence shown here is derived from an EMBL/GenBank/DDBJ whole genome shotgun (WGS) entry which is preliminary data.</text>
</comment>
<feature type="region of interest" description="Disordered" evidence="1">
    <location>
        <begin position="55"/>
        <end position="74"/>
    </location>
</feature>
<name>A0AAW2MRZ2_9LAMI</name>
<evidence type="ECO:0000313" key="2">
    <source>
        <dbReference type="EMBL" id="KAL0334072.1"/>
    </source>
</evidence>
<gene>
    <name evidence="2" type="ORF">Sangu_1563400</name>
</gene>
<organism evidence="2">
    <name type="scientific">Sesamum angustifolium</name>
    <dbReference type="NCBI Taxonomy" id="2727405"/>
    <lineage>
        <taxon>Eukaryota</taxon>
        <taxon>Viridiplantae</taxon>
        <taxon>Streptophyta</taxon>
        <taxon>Embryophyta</taxon>
        <taxon>Tracheophyta</taxon>
        <taxon>Spermatophyta</taxon>
        <taxon>Magnoliopsida</taxon>
        <taxon>eudicotyledons</taxon>
        <taxon>Gunneridae</taxon>
        <taxon>Pentapetalae</taxon>
        <taxon>asterids</taxon>
        <taxon>lamiids</taxon>
        <taxon>Lamiales</taxon>
        <taxon>Pedaliaceae</taxon>
        <taxon>Sesamum</taxon>
    </lineage>
</organism>